<dbReference type="InterPro" id="IPR052345">
    <property type="entry name" value="Rad_response_metalloprotease"/>
</dbReference>
<dbReference type="Gene3D" id="1.10.10.2910">
    <property type="match status" value="1"/>
</dbReference>
<evidence type="ECO:0000313" key="3">
    <source>
        <dbReference type="Proteomes" id="UP000294737"/>
    </source>
</evidence>
<dbReference type="EMBL" id="SNWF01000004">
    <property type="protein sequence ID" value="TDN94773.1"/>
    <property type="molecule type" value="Genomic_DNA"/>
</dbReference>
<feature type="domain" description="IrrE N-terminal-like" evidence="1">
    <location>
        <begin position="56"/>
        <end position="174"/>
    </location>
</feature>
<dbReference type="InterPro" id="IPR010359">
    <property type="entry name" value="IrrE_HExxH"/>
</dbReference>
<dbReference type="PANTHER" id="PTHR43236">
    <property type="entry name" value="ANTITOXIN HIGA1"/>
    <property type="match status" value="1"/>
</dbReference>
<evidence type="ECO:0000313" key="2">
    <source>
        <dbReference type="EMBL" id="TDN94773.1"/>
    </source>
</evidence>
<accession>A0A4R6GIK5</accession>
<evidence type="ECO:0000259" key="1">
    <source>
        <dbReference type="Pfam" id="PF06114"/>
    </source>
</evidence>
<proteinExistence type="predicted"/>
<keyword evidence="3" id="KW-1185">Reference proteome</keyword>
<dbReference type="AlphaFoldDB" id="A0A4R6GIK5"/>
<protein>
    <submittedName>
        <fullName evidence="2">Uncharacterized protein DUF955</fullName>
    </submittedName>
</protein>
<gene>
    <name evidence="2" type="ORF">EV677_1329</name>
</gene>
<comment type="caution">
    <text evidence="2">The sequence shown here is derived from an EMBL/GenBank/DDBJ whole genome shotgun (WGS) entry which is preliminary data.</text>
</comment>
<name>A0A4R6GIK5_9BURK</name>
<dbReference type="PANTHER" id="PTHR43236:SF2">
    <property type="entry name" value="BLL0069 PROTEIN"/>
    <property type="match status" value="1"/>
</dbReference>
<reference evidence="2 3" key="1">
    <citation type="submission" date="2019-03" db="EMBL/GenBank/DDBJ databases">
        <title>Genomic Encyclopedia of Type Strains, Phase IV (KMG-IV): sequencing the most valuable type-strain genomes for metagenomic binning, comparative biology and taxonomic classification.</title>
        <authorList>
            <person name="Goeker M."/>
        </authorList>
    </citation>
    <scope>NUCLEOTIDE SEQUENCE [LARGE SCALE GENOMIC DNA]</scope>
    <source>
        <strain evidence="2 3">DSM 18555</strain>
    </source>
</reference>
<dbReference type="Proteomes" id="UP000294737">
    <property type="component" value="Unassembled WGS sequence"/>
</dbReference>
<organism evidence="2 3">
    <name type="scientific">Herminiimonas fonticola</name>
    <dbReference type="NCBI Taxonomy" id="303380"/>
    <lineage>
        <taxon>Bacteria</taxon>
        <taxon>Pseudomonadati</taxon>
        <taxon>Pseudomonadota</taxon>
        <taxon>Betaproteobacteria</taxon>
        <taxon>Burkholderiales</taxon>
        <taxon>Oxalobacteraceae</taxon>
        <taxon>Herminiimonas</taxon>
    </lineage>
</organism>
<dbReference type="RefSeq" id="WP_206604463.1">
    <property type="nucleotide sequence ID" value="NZ_PTLZ01000001.1"/>
</dbReference>
<dbReference type="Pfam" id="PF06114">
    <property type="entry name" value="Peptidase_M78"/>
    <property type="match status" value="1"/>
</dbReference>
<sequence length="289" mass="32719">MNAQLWTPPRAASRLFKLAELAANAHKTPLFPIDVEQLALEAANIFQWQDPISQVVAADIKSFEGGLFASEGRKNWMLVYNETLPSEGRIRFTQAHELGHYILHRLTRDAFQCTEEDMRDWSPDEQNIEAQADMFASYLLMPLDDFRNQVPDKVDLNILSACAKRYGVSLTAATLKWLSYTTQKAVLVVSRDGYINWAWASDPAFKAGAFIRSKGSPVEIPVGSLADDSSVEINREGVSISASLWFKHADKSLMLREMKVSSQNYDQTFTLLCLPGLDDVWKPREWQRD</sequence>